<organism evidence="1 2">
    <name type="scientific">Nitrososphaera gargensis (strain Ga9.2)</name>
    <dbReference type="NCBI Taxonomy" id="1237085"/>
    <lineage>
        <taxon>Archaea</taxon>
        <taxon>Nitrososphaerota</taxon>
        <taxon>Nitrososphaeria</taxon>
        <taxon>Nitrososphaerales</taxon>
        <taxon>Nitrososphaeraceae</taxon>
        <taxon>Nitrososphaera</taxon>
    </lineage>
</organism>
<name>K0IKA1_NITGG</name>
<dbReference type="Proteomes" id="UP000008037">
    <property type="component" value="Chromosome"/>
</dbReference>
<dbReference type="BioCyc" id="CNIT1237085:G1324-1817-MONOMER"/>
<dbReference type="AlphaFoldDB" id="K0IKA1"/>
<proteinExistence type="predicted"/>
<evidence type="ECO:0000313" key="1">
    <source>
        <dbReference type="EMBL" id="AFU58752.1"/>
    </source>
</evidence>
<dbReference type="HOGENOM" id="CLU_1375469_0_0_2"/>
<reference evidence="1 2" key="1">
    <citation type="journal article" date="2012" name="Environ. Microbiol.">
        <title>The genome of the ammonia-oxidizing Candidatus Nitrososphaera gargensis: insights into metabolic versatility and environmental adaptations.</title>
        <authorList>
            <person name="Spang A."/>
            <person name="Poehlein A."/>
            <person name="Offre P."/>
            <person name="Zumbragel S."/>
            <person name="Haider S."/>
            <person name="Rychlik N."/>
            <person name="Nowka B."/>
            <person name="Schmeisser C."/>
            <person name="Lebedeva E.V."/>
            <person name="Rattei T."/>
            <person name="Bohm C."/>
            <person name="Schmid M."/>
            <person name="Galushko A."/>
            <person name="Hatzenpichler R."/>
            <person name="Weinmaier T."/>
            <person name="Daniel R."/>
            <person name="Schleper C."/>
            <person name="Spieck E."/>
            <person name="Streit W."/>
            <person name="Wagner M."/>
        </authorList>
    </citation>
    <scope>NUCLEOTIDE SEQUENCE [LARGE SCALE GENOMIC DNA]</scope>
    <source>
        <strain evidence="2">Ga9.2</strain>
    </source>
</reference>
<evidence type="ECO:0000313" key="2">
    <source>
        <dbReference type="Proteomes" id="UP000008037"/>
    </source>
</evidence>
<accession>K0IKA1</accession>
<gene>
    <name evidence="1" type="ordered locus">Ngar_c18190</name>
</gene>
<dbReference type="STRING" id="1237085.Ngar_c18190"/>
<sequence>MAIIRTKTAEPALKADKLFFIYVAKNKEWQQRQQEDWGYVSSMSRFFKWWAQRYFDVELPVEADILPVIPGKLFDRMSLAYLVRDHSERGNDIYHFYLAYFKPFWTDCNTEGYTAENIGMAWWQRPDSGVSETERYVFYADNNCPRVSHVLAHELLRMKGKTKKDYFGKVHDLWDKHVYKDKPFLYFDSRFKRVRKDDSYRFATLDPAEL</sequence>
<protein>
    <submittedName>
        <fullName evidence="1">Uncharacterized protein</fullName>
    </submittedName>
</protein>
<dbReference type="EMBL" id="CP002408">
    <property type="protein sequence ID" value="AFU58752.1"/>
    <property type="molecule type" value="Genomic_DNA"/>
</dbReference>
<dbReference type="InParanoid" id="K0IKA1"/>
<dbReference type="KEGG" id="nga:Ngar_c18190"/>
<keyword evidence="2" id="KW-1185">Reference proteome</keyword>